<keyword evidence="1" id="KW-0812">Transmembrane</keyword>
<keyword evidence="1" id="KW-0472">Membrane</keyword>
<evidence type="ECO:0008006" key="4">
    <source>
        <dbReference type="Google" id="ProtNLM"/>
    </source>
</evidence>
<accession>A0A1H9FQ53</accession>
<feature type="transmembrane region" description="Helical" evidence="1">
    <location>
        <begin position="7"/>
        <end position="28"/>
    </location>
</feature>
<reference evidence="3" key="1">
    <citation type="submission" date="2016-10" db="EMBL/GenBank/DDBJ databases">
        <authorList>
            <person name="Varghese N."/>
            <person name="Submissions S."/>
        </authorList>
    </citation>
    <scope>NUCLEOTIDE SEQUENCE [LARGE SCALE GENOMIC DNA]</scope>
    <source>
        <strain evidence="3">DSM 24740</strain>
    </source>
</reference>
<dbReference type="RefSeq" id="WP_090167812.1">
    <property type="nucleotide sequence ID" value="NZ_FOFB01000009.1"/>
</dbReference>
<dbReference type="STRING" id="478744.SAMN05444359_10959"/>
<dbReference type="Proteomes" id="UP000199021">
    <property type="component" value="Unassembled WGS sequence"/>
</dbReference>
<gene>
    <name evidence="2" type="ORF">SAMN05444359_10959</name>
</gene>
<dbReference type="AlphaFoldDB" id="A0A1H9FQ53"/>
<name>A0A1H9FQ53_9BACT</name>
<organism evidence="2 3">
    <name type="scientific">Neolewinella agarilytica</name>
    <dbReference type="NCBI Taxonomy" id="478744"/>
    <lineage>
        <taxon>Bacteria</taxon>
        <taxon>Pseudomonadati</taxon>
        <taxon>Bacteroidota</taxon>
        <taxon>Saprospiria</taxon>
        <taxon>Saprospirales</taxon>
        <taxon>Lewinellaceae</taxon>
        <taxon>Neolewinella</taxon>
    </lineage>
</organism>
<dbReference type="OrthoDB" id="1494759at2"/>
<sequence>MKQEKIGLGMISLIGVAMAITGVLKIVGAEEAAKGFGNDMAPYILAVIEFIIAALITIPKRRLLGIILAASYIGGIIAFSWLHEGELPIVGVVLNIILYVGTVLYRPSLMNNSIENSPV</sequence>
<feature type="transmembrane region" description="Helical" evidence="1">
    <location>
        <begin position="40"/>
        <end position="58"/>
    </location>
</feature>
<protein>
    <recommendedName>
        <fullName evidence="4">DoxX-like family protein</fullName>
    </recommendedName>
</protein>
<evidence type="ECO:0000313" key="2">
    <source>
        <dbReference type="EMBL" id="SEQ40016.1"/>
    </source>
</evidence>
<feature type="transmembrane region" description="Helical" evidence="1">
    <location>
        <begin position="87"/>
        <end position="105"/>
    </location>
</feature>
<dbReference type="EMBL" id="FOFB01000009">
    <property type="protein sequence ID" value="SEQ40016.1"/>
    <property type="molecule type" value="Genomic_DNA"/>
</dbReference>
<feature type="transmembrane region" description="Helical" evidence="1">
    <location>
        <begin position="63"/>
        <end position="81"/>
    </location>
</feature>
<evidence type="ECO:0000256" key="1">
    <source>
        <dbReference type="SAM" id="Phobius"/>
    </source>
</evidence>
<evidence type="ECO:0000313" key="3">
    <source>
        <dbReference type="Proteomes" id="UP000199021"/>
    </source>
</evidence>
<proteinExistence type="predicted"/>
<keyword evidence="3" id="KW-1185">Reference proteome</keyword>
<dbReference type="InParanoid" id="A0A1H9FQ53"/>
<keyword evidence="1" id="KW-1133">Transmembrane helix</keyword>